<evidence type="ECO:0000256" key="4">
    <source>
        <dbReference type="SAM" id="SignalP"/>
    </source>
</evidence>
<organism evidence="6 7">
    <name type="scientific">Polaribacter aquimarinus</name>
    <dbReference type="NCBI Taxonomy" id="2100726"/>
    <lineage>
        <taxon>Bacteria</taxon>
        <taxon>Pseudomonadati</taxon>
        <taxon>Bacteroidota</taxon>
        <taxon>Flavobacteriia</taxon>
        <taxon>Flavobacteriales</taxon>
        <taxon>Flavobacteriaceae</taxon>
    </lineage>
</organism>
<evidence type="ECO:0000313" key="7">
    <source>
        <dbReference type="Proteomes" id="UP000245670"/>
    </source>
</evidence>
<dbReference type="InterPro" id="IPR015943">
    <property type="entry name" value="WD40/YVTN_repeat-like_dom_sf"/>
</dbReference>
<proteinExistence type="predicted"/>
<evidence type="ECO:0000256" key="1">
    <source>
        <dbReference type="ARBA" id="ARBA00022553"/>
    </source>
</evidence>
<reference evidence="6 7" key="1">
    <citation type="submission" date="2018-05" db="EMBL/GenBank/DDBJ databases">
        <title>Polaribacter aquimarinus sp. nov., isolated from sediment in a sediment of sea.</title>
        <authorList>
            <person name="Lu D."/>
        </authorList>
    </citation>
    <scope>NUCLEOTIDE SEQUENCE [LARGE SCALE GENOMIC DNA]</scope>
    <source>
        <strain evidence="6 7">ZY113</strain>
    </source>
</reference>
<dbReference type="Proteomes" id="UP000245670">
    <property type="component" value="Unassembled WGS sequence"/>
</dbReference>
<dbReference type="RefSeq" id="WP_109405282.1">
    <property type="nucleotide sequence ID" value="NZ_QFFG01000004.1"/>
</dbReference>
<gene>
    <name evidence="6" type="ORF">DIS07_10905</name>
</gene>
<dbReference type="Gene3D" id="2.60.40.10">
    <property type="entry name" value="Immunoglobulins"/>
    <property type="match status" value="1"/>
</dbReference>
<evidence type="ECO:0000256" key="2">
    <source>
        <dbReference type="SAM" id="Coils"/>
    </source>
</evidence>
<feature type="transmembrane region" description="Helical" evidence="3">
    <location>
        <begin position="731"/>
        <end position="752"/>
    </location>
</feature>
<feature type="domain" description="HTH luxR-type" evidence="5">
    <location>
        <begin position="873"/>
        <end position="930"/>
    </location>
</feature>
<keyword evidence="3" id="KW-1133">Transmembrane helix</keyword>
<dbReference type="GO" id="GO:0006355">
    <property type="term" value="P:regulation of DNA-templated transcription"/>
    <property type="evidence" value="ECO:0007669"/>
    <property type="project" value="InterPro"/>
</dbReference>
<dbReference type="Gene3D" id="2.130.10.10">
    <property type="entry name" value="YVTN repeat-like/Quinoprotein amine dehydrogenase"/>
    <property type="match status" value="2"/>
</dbReference>
<dbReference type="Pfam" id="PF00196">
    <property type="entry name" value="GerE"/>
    <property type="match status" value="1"/>
</dbReference>
<evidence type="ECO:0000313" key="6">
    <source>
        <dbReference type="EMBL" id="PWG04966.1"/>
    </source>
</evidence>
<dbReference type="SUPFAM" id="SSF46894">
    <property type="entry name" value="C-terminal effector domain of the bipartite response regulators"/>
    <property type="match status" value="1"/>
</dbReference>
<keyword evidence="1" id="KW-0597">Phosphoprotein</keyword>
<dbReference type="OrthoDB" id="1090267at2"/>
<dbReference type="InterPro" id="IPR000792">
    <property type="entry name" value="Tscrpt_reg_LuxR_C"/>
</dbReference>
<keyword evidence="7" id="KW-1185">Reference proteome</keyword>
<evidence type="ECO:0000259" key="5">
    <source>
        <dbReference type="SMART" id="SM00421"/>
    </source>
</evidence>
<dbReference type="PANTHER" id="PTHR43547">
    <property type="entry name" value="TWO-COMPONENT HISTIDINE KINASE"/>
    <property type="match status" value="1"/>
</dbReference>
<dbReference type="GO" id="GO:0003677">
    <property type="term" value="F:DNA binding"/>
    <property type="evidence" value="ECO:0007669"/>
    <property type="project" value="InterPro"/>
</dbReference>
<dbReference type="InterPro" id="IPR036388">
    <property type="entry name" value="WH-like_DNA-bd_sf"/>
</dbReference>
<dbReference type="SUPFAM" id="SSF50998">
    <property type="entry name" value="Quinoprotein alcohol dehydrogenase-like"/>
    <property type="match status" value="1"/>
</dbReference>
<comment type="caution">
    <text evidence="6">The sequence shown here is derived from an EMBL/GenBank/DDBJ whole genome shotgun (WGS) entry which is preliminary data.</text>
</comment>
<feature type="coiled-coil region" evidence="2">
    <location>
        <begin position="761"/>
        <end position="811"/>
    </location>
</feature>
<keyword evidence="3" id="KW-0812">Transmembrane</keyword>
<keyword evidence="3" id="KW-0472">Membrane</keyword>
<dbReference type="InterPro" id="IPR011110">
    <property type="entry name" value="Reg_prop"/>
</dbReference>
<keyword evidence="4" id="KW-0732">Signal</keyword>
<dbReference type="SMART" id="SM00421">
    <property type="entry name" value="HTH_LUXR"/>
    <property type="match status" value="1"/>
</dbReference>
<accession>A0A2U2J9E2</accession>
<dbReference type="InterPro" id="IPR011123">
    <property type="entry name" value="Y_Y_Y"/>
</dbReference>
<name>A0A2U2J9E2_9FLAO</name>
<dbReference type="InterPro" id="IPR016032">
    <property type="entry name" value="Sig_transdc_resp-reg_C-effctor"/>
</dbReference>
<dbReference type="EMBL" id="QFFG01000004">
    <property type="protein sequence ID" value="PWG04966.1"/>
    <property type="molecule type" value="Genomic_DNA"/>
</dbReference>
<sequence length="933" mass="108419">MKWFRYLLQVLFLFVSSLVFSQEFPPINIFYTEDYQAENQNWDISQSQNDFIYVANNKGLLEYNGASWKLFETPNETIMRSVKVFENKVFTGFYMGFGFWEKDIYGDLKYNSIVKEQNVKMLEDEQIWQILEIDGWMIFRSLQRIYLYNLSSKEIKVINVANRINCLAKVAGVIYFHEANKGLFKIQNGAPKLVSNDKIVKDNFIVNVFLKDNRLLLLSKENGFFYLNSNGLEKWKIPSENLLLSKTVYSAKQLRDKSFAIGTISNGLIYFNEIGELQYQIKQSSGLSNNTILSILEDKKNNLWLGLDNGINCVNNISPFKMYNKKSDFLGTIYTSIIYKNNIYLGTNQGLFYREINSKDQFKFIKNTQGQVWSLSIIDEELFCGHNSGTFIINNNKADNIFSKEGTWTILKIDNNTILQGCYDGLYILKNNGFRWELKNKIKGFKNSSKFIVLADDNKIFVNHEYKGVYKLTLDKDFTEVINLEIEQTLAKGIHSSILKYRDKILYANKKGVYVYNKEKDSFSKDSLFSNLIFESSFISAKLVYSPVNDKLWAFSKDHIKYLSPGKLSNKPKIKTISLAESIPKAASGYENIIHINNDNYLIGTSNGYIIINLKSLNEVPEFNIYMNEIKSFIIDEPKENLSLTEKSNLKYKSNNLEFFYSVPNYDKTVTTKYQYKLDGFNKSWSKPTSSNSVLFDNLSYGTYVFNVRAIIGGKLSSNVSTYTFKIERPWYLSNLLISIYVLISLFSFYSVHLASKRYYKKQREDLLEKAKRESELKELESSQEIIKLNNEKLRNDIANKNKELATSTMNMIKKNEFLSTIKMELMNGGDRHVTKVIKIIDNNLNNTDDWKMFQEAFNNADKNFLDKVKDKHPNLTPNDLRLCAYLRLNLSSKEIAPLLNISPRSVEVKRYRLRKKMNLSHDSNLTNYILEI</sequence>
<dbReference type="Gene3D" id="1.10.10.10">
    <property type="entry name" value="Winged helix-like DNA-binding domain superfamily/Winged helix DNA-binding domain"/>
    <property type="match status" value="1"/>
</dbReference>
<feature type="chain" id="PRO_5015414284" evidence="4">
    <location>
        <begin position="22"/>
        <end position="933"/>
    </location>
</feature>
<keyword evidence="2" id="KW-0175">Coiled coil</keyword>
<dbReference type="GO" id="GO:0000155">
    <property type="term" value="F:phosphorelay sensor kinase activity"/>
    <property type="evidence" value="ECO:0007669"/>
    <property type="project" value="TreeGrafter"/>
</dbReference>
<dbReference type="AlphaFoldDB" id="A0A2U2J9E2"/>
<feature type="signal peptide" evidence="4">
    <location>
        <begin position="1"/>
        <end position="21"/>
    </location>
</feature>
<dbReference type="InterPro" id="IPR013783">
    <property type="entry name" value="Ig-like_fold"/>
</dbReference>
<dbReference type="PANTHER" id="PTHR43547:SF2">
    <property type="entry name" value="HYBRID SIGNAL TRANSDUCTION HISTIDINE KINASE C"/>
    <property type="match status" value="1"/>
</dbReference>
<dbReference type="Pfam" id="PF07495">
    <property type="entry name" value="Y_Y_Y"/>
    <property type="match status" value="1"/>
</dbReference>
<protein>
    <submittedName>
        <fullName evidence="6">LuxR family transcriptional regulator</fullName>
    </submittedName>
</protein>
<evidence type="ECO:0000256" key="3">
    <source>
        <dbReference type="SAM" id="Phobius"/>
    </source>
</evidence>
<dbReference type="InterPro" id="IPR011047">
    <property type="entry name" value="Quinoprotein_ADH-like_sf"/>
</dbReference>
<dbReference type="Pfam" id="PF07494">
    <property type="entry name" value="Reg_prop"/>
    <property type="match status" value="1"/>
</dbReference>